<dbReference type="Pfam" id="PF13524">
    <property type="entry name" value="Glyco_trans_1_2"/>
    <property type="match status" value="1"/>
</dbReference>
<evidence type="ECO:0000313" key="2">
    <source>
        <dbReference type="EMBL" id="RTR14222.1"/>
    </source>
</evidence>
<dbReference type="RefSeq" id="WP_126620264.1">
    <property type="nucleotide sequence ID" value="NZ_JBHUCY010000103.1"/>
</dbReference>
<comment type="caution">
    <text evidence="2">The sequence shown here is derived from an EMBL/GenBank/DDBJ whole genome shotgun (WGS) entry which is preliminary data.</text>
</comment>
<dbReference type="OrthoDB" id="7291961at2"/>
<dbReference type="Gene3D" id="3.40.50.2000">
    <property type="entry name" value="Glycogen Phosphorylase B"/>
    <property type="match status" value="1"/>
</dbReference>
<organism evidence="2 3">
    <name type="scientific">Azospirillum griseum</name>
    <dbReference type="NCBI Taxonomy" id="2496639"/>
    <lineage>
        <taxon>Bacteria</taxon>
        <taxon>Pseudomonadati</taxon>
        <taxon>Pseudomonadota</taxon>
        <taxon>Alphaproteobacteria</taxon>
        <taxon>Rhodospirillales</taxon>
        <taxon>Azospirillaceae</taxon>
        <taxon>Azospirillum</taxon>
    </lineage>
</organism>
<gene>
    <name evidence="2" type="ORF">EJ903_24030</name>
</gene>
<accession>A0A3S0K0I7</accession>
<name>A0A3S0K0I7_9PROT</name>
<keyword evidence="2" id="KW-0808">Transferase</keyword>
<feature type="domain" description="Spore protein YkvP/CgeB glycosyl transferase-like" evidence="1">
    <location>
        <begin position="253"/>
        <end position="381"/>
    </location>
</feature>
<dbReference type="Proteomes" id="UP000277007">
    <property type="component" value="Unassembled WGS sequence"/>
</dbReference>
<protein>
    <submittedName>
        <fullName evidence="2">Glycosyltransferase family 1 protein</fullName>
    </submittedName>
</protein>
<sequence>MAGTTPRNDVARHLFTSGNYTELIALDCGDLWEHHAALGLIGRTDDAIDGLRRFDGQAPRFHEAAALWIAGDESGAVALLSRVAGISSPWQAHARSLLALLRKPQIAVLSLLPSPSSGPHVLLAGGALDGKFDLTNVGYTSTDRPNTPYASAHRLWQGQEPPDFALCEMVEWHQIPPDLDTLPCPLLGQTADYDMHIQAVLPWLRMFDEIIVTDHTEHAGVSPLVTVPVTTIPKTFAHPIQLPRPRRRERDIDIFISGTLFSPWHPDKATLLHQILGLPDVKVAGFNGFIPNETYYDLLSRSRLSVSYYRRPGGMVTRGIEAACMGCVTLVQEGSVLPLYAGSDHGLVSYSASPDGLAQTIRHVLAHYDHHEARAWRAVPRLRQALAPDVVASHYLRLCAVLATRPRSSRRASAPSPADRAQKRVIFWKGWQPGGGLEKAAEALETANIAHFQQRLAQTPDNNGQAAGRIANDLARERLIGLATRLMAVREHDPVPGSDPIPPESPIAILRDELFALQARWTTLRPHDLVLRFNDLRARLHFGTATDAATAMRDIEAALAVPETEWIIAPEDDVLPYDLFERFFNYRGYLDHVVAAFSEAHEPSDDSRATLIRLIRASLYHYLARTSGNGAFGLDYACEAVRLDPNFPFYQLDLAKRLAILTGPQERKAAITLLTGLSNRSLVAVEAQDVLIRLMAEQNEGPLPSQPSLNAARIGLSMIDAEGYRARLSSPYHRCQQLSRNGWRGPKSVRISPSDTTPVLSVVLVDRAQRDCSILRAALARQTIDRSSYERIIVDLYDEIHELAARDADHVIACCQTDIIPHVGRGLNAGLLASRGKVSVLIAGVLPLSEHPADSILPADFLENALRLSDMERAGHVLFHRFPNGGGALAGQTTELLASWGLDEHEAFQGHADGLADFANRLHALGVTVEETTPGSPTAETLEELNTLRHALWPILKQSKRSNPLLGNHLVTQRNEKINMEGDGLNILQKINQTVLVDSLDEGEGFVVSFDAIPGYVLKGKHISLPSGTYRLVVTGQVWNTQNPHKPVLGMEIVQDDDKVLLSGGLTATSLPDGAVVTFHVPNLVYRPDGGVEFRLVHLGNATVRVDAMRLHLLSESTEGAPN</sequence>
<dbReference type="AlphaFoldDB" id="A0A3S0K0I7"/>
<proteinExistence type="predicted"/>
<keyword evidence="3" id="KW-1185">Reference proteome</keyword>
<evidence type="ECO:0000313" key="3">
    <source>
        <dbReference type="Proteomes" id="UP000277007"/>
    </source>
</evidence>
<dbReference type="InterPro" id="IPR055259">
    <property type="entry name" value="YkvP/CgeB_Glyco_trans-like"/>
</dbReference>
<dbReference type="GO" id="GO:0016740">
    <property type="term" value="F:transferase activity"/>
    <property type="evidence" value="ECO:0007669"/>
    <property type="project" value="UniProtKB-KW"/>
</dbReference>
<dbReference type="SUPFAM" id="SSF53756">
    <property type="entry name" value="UDP-Glycosyltransferase/glycogen phosphorylase"/>
    <property type="match status" value="1"/>
</dbReference>
<evidence type="ECO:0000259" key="1">
    <source>
        <dbReference type="Pfam" id="PF13524"/>
    </source>
</evidence>
<dbReference type="EMBL" id="RXMA01000040">
    <property type="protein sequence ID" value="RTR14222.1"/>
    <property type="molecule type" value="Genomic_DNA"/>
</dbReference>
<reference evidence="2 3" key="1">
    <citation type="submission" date="2018-12" db="EMBL/GenBank/DDBJ databases">
        <authorList>
            <person name="Yang Y."/>
        </authorList>
    </citation>
    <scope>NUCLEOTIDE SEQUENCE [LARGE SCALE GENOMIC DNA]</scope>
    <source>
        <strain evidence="2 3">L-25-5w-1</strain>
    </source>
</reference>